<gene>
    <name evidence="2" type="ORF">APZ42_033287</name>
</gene>
<keyword evidence="1" id="KW-1133">Transmembrane helix</keyword>
<reference evidence="2 3" key="1">
    <citation type="submission" date="2016-03" db="EMBL/GenBank/DDBJ databases">
        <title>EvidentialGene: Evidence-directed Construction of Genes on Genomes.</title>
        <authorList>
            <person name="Gilbert D.G."/>
            <person name="Choi J.-H."/>
            <person name="Mockaitis K."/>
            <person name="Colbourne J."/>
            <person name="Pfrender M."/>
        </authorList>
    </citation>
    <scope>NUCLEOTIDE SEQUENCE [LARGE SCALE GENOMIC DNA]</scope>
    <source>
        <strain evidence="2 3">Xinb3</strain>
        <tissue evidence="2">Complete organism</tissue>
    </source>
</reference>
<comment type="caution">
    <text evidence="2">The sequence shown here is derived from an EMBL/GenBank/DDBJ whole genome shotgun (WGS) entry which is preliminary data.</text>
</comment>
<dbReference type="AlphaFoldDB" id="A0A164L7G9"/>
<protein>
    <submittedName>
        <fullName evidence="2">Uncharacterized protein</fullName>
    </submittedName>
</protein>
<evidence type="ECO:0000313" key="3">
    <source>
        <dbReference type="Proteomes" id="UP000076858"/>
    </source>
</evidence>
<sequence length="731" mass="85014">MLVHRHVAITCTQRLSDVIGSSTKRKTSSNECRLVCRNLFSASRSSKICYNKYRNDSYPYYTDVNKIKTADSNRSEATMRLTAVVFLVIMTIVTSQAFILPGTPEQLTIMDHEQNQETPLAAVAEQGLEHLGKPITSMPFAGTIGLNIYRVQGRKGHHGSRSLYQFTPAAILDMSTLTQWYSGVNTQHFVGFRVQMWNETIQQAVASHLSQLTGRKIRTYQVQSVPFDRVVLKAHSGDDERYQTAYPWIPYTETVGFSLPCYDKIECHQLAEQLKNEPQLFDRFRLAYSIDSRRRTETKDVKVTQDMMTETNPLFSQISKRFSRTSEILLTVNDAQRLLWNAVSDIVRHNFQDEPEAVIPRESHKIIFDQLEKAIVAAKVTISTAEDARWSTVYWEDPVSRPDAIARSLNERKRQLIRHDELDSHFGSHQQTISPEDWKSQTQEAIDDLYEQNKDLVTFNGDRFIPKPIQLYRIKLVALREHRFWKDVDHIEVPYHPRVDMTGPIIHDDGSTSSMALVLPSSSDVDDDDFRGESDDKKSVISRLIAGETLIVRLKNARTGEYLYPGRDEFSHDVKRRRVFTWRNKDEPLGPWAEWRLTGLWRAGIFRVRFTSLRYPGEYLYPSADELSYDKERRRVFTWRQSSNPEDVHTWADGAADWLLDTYRVNTEQFTNRYALFNPKRREYLYVAPDQLALDETRHRVFTWRGAENEVWAGLKNQWDIEVVRSLYNKQ</sequence>
<organism evidence="2 3">
    <name type="scientific">Daphnia magna</name>
    <dbReference type="NCBI Taxonomy" id="35525"/>
    <lineage>
        <taxon>Eukaryota</taxon>
        <taxon>Metazoa</taxon>
        <taxon>Ecdysozoa</taxon>
        <taxon>Arthropoda</taxon>
        <taxon>Crustacea</taxon>
        <taxon>Branchiopoda</taxon>
        <taxon>Diplostraca</taxon>
        <taxon>Cladocera</taxon>
        <taxon>Anomopoda</taxon>
        <taxon>Daphniidae</taxon>
        <taxon>Daphnia</taxon>
    </lineage>
</organism>
<keyword evidence="1" id="KW-0812">Transmembrane</keyword>
<name>A0A164L7G9_9CRUS</name>
<accession>A0A164L7G9</accession>
<dbReference type="Proteomes" id="UP000076858">
    <property type="component" value="Unassembled WGS sequence"/>
</dbReference>
<keyword evidence="1" id="KW-0472">Membrane</keyword>
<evidence type="ECO:0000313" key="2">
    <source>
        <dbReference type="EMBL" id="KZS03855.1"/>
    </source>
</evidence>
<feature type="transmembrane region" description="Helical" evidence="1">
    <location>
        <begin position="81"/>
        <end position="100"/>
    </location>
</feature>
<dbReference type="EMBL" id="LRGB01003164">
    <property type="protein sequence ID" value="KZS03855.1"/>
    <property type="molecule type" value="Genomic_DNA"/>
</dbReference>
<keyword evidence="3" id="KW-1185">Reference proteome</keyword>
<dbReference type="CDD" id="cd23667">
    <property type="entry name" value="beta-trefoil_Ricin_CqDVP-like"/>
    <property type="match status" value="1"/>
</dbReference>
<proteinExistence type="predicted"/>
<evidence type="ECO:0000256" key="1">
    <source>
        <dbReference type="SAM" id="Phobius"/>
    </source>
</evidence>
<dbReference type="OrthoDB" id="8020907at2759"/>